<evidence type="ECO:0000256" key="2">
    <source>
        <dbReference type="ARBA" id="ARBA00022552"/>
    </source>
</evidence>
<dbReference type="GO" id="GO:0070677">
    <property type="term" value="F:rRNA (cytosine-2'-O-)-methyltransferase activity"/>
    <property type="evidence" value="ECO:0007669"/>
    <property type="project" value="UniProtKB-UniRule"/>
</dbReference>
<proteinExistence type="inferred from homology"/>
<dbReference type="Proteomes" id="UP000294656">
    <property type="component" value="Unassembled WGS sequence"/>
</dbReference>
<name>A0A4V3CGA4_9GAMM</name>
<reference evidence="9 10" key="1">
    <citation type="submission" date="2019-03" db="EMBL/GenBank/DDBJ databases">
        <title>Genomic Encyclopedia of Type Strains, Phase III (KMG-III): the genomes of soil and plant-associated and newly described type strains.</title>
        <authorList>
            <person name="Whitman W."/>
        </authorList>
    </citation>
    <scope>NUCLEOTIDE SEQUENCE [LARGE SCALE GENOMIC DNA]</scope>
    <source>
        <strain evidence="9 10">CECT 7378</strain>
    </source>
</reference>
<feature type="domain" description="RsmI HTH" evidence="8">
    <location>
        <begin position="240"/>
        <end position="282"/>
    </location>
</feature>
<dbReference type="SUPFAM" id="SSF53790">
    <property type="entry name" value="Tetrapyrrole methylase"/>
    <property type="match status" value="1"/>
</dbReference>
<keyword evidence="10" id="KW-1185">Reference proteome</keyword>
<dbReference type="PANTHER" id="PTHR46111">
    <property type="entry name" value="RIBOSOMAL RNA SMALL SUBUNIT METHYLTRANSFERASE I"/>
    <property type="match status" value="1"/>
</dbReference>
<dbReference type="InterPro" id="IPR014777">
    <property type="entry name" value="4pyrrole_Mease_sub1"/>
</dbReference>
<dbReference type="InterPro" id="IPR008189">
    <property type="entry name" value="rRNA_ssu_MeTfrase_I"/>
</dbReference>
<evidence type="ECO:0000256" key="1">
    <source>
        <dbReference type="ARBA" id="ARBA00022490"/>
    </source>
</evidence>
<dbReference type="FunFam" id="3.40.1010.10:FF:000002">
    <property type="entry name" value="Ribosomal RNA small subunit methyltransferase I"/>
    <property type="match status" value="1"/>
</dbReference>
<keyword evidence="5 6" id="KW-0949">S-adenosyl-L-methionine</keyword>
<comment type="function">
    <text evidence="6">Catalyzes the 2'-O-methylation of the ribose of cytidine 1402 (C1402) in 16S rRNA.</text>
</comment>
<accession>A0A4V3CGA4</accession>
<keyword evidence="1 6" id="KW-0963">Cytoplasm</keyword>
<dbReference type="AlphaFoldDB" id="A0A4V3CGA4"/>
<dbReference type="NCBIfam" id="TIGR00096">
    <property type="entry name" value="16S rRNA (cytidine(1402)-2'-O)-methyltransferase"/>
    <property type="match status" value="1"/>
</dbReference>
<keyword evidence="2 6" id="KW-0698">rRNA processing</keyword>
<evidence type="ECO:0000259" key="8">
    <source>
        <dbReference type="Pfam" id="PF23016"/>
    </source>
</evidence>
<evidence type="ECO:0000256" key="6">
    <source>
        <dbReference type="HAMAP-Rule" id="MF_01877"/>
    </source>
</evidence>
<dbReference type="InterPro" id="IPR035996">
    <property type="entry name" value="4pyrrol_Methylase_sf"/>
</dbReference>
<dbReference type="OrthoDB" id="9809084at2"/>
<evidence type="ECO:0000259" key="7">
    <source>
        <dbReference type="Pfam" id="PF00590"/>
    </source>
</evidence>
<dbReference type="InterPro" id="IPR014776">
    <property type="entry name" value="4pyrrole_Mease_sub2"/>
</dbReference>
<dbReference type="HAMAP" id="MF_01877">
    <property type="entry name" value="16SrRNA_methyltr_I"/>
    <property type="match status" value="1"/>
</dbReference>
<feature type="domain" description="Tetrapyrrole methylase" evidence="7">
    <location>
        <begin position="13"/>
        <end position="210"/>
    </location>
</feature>
<dbReference type="GO" id="GO:0005737">
    <property type="term" value="C:cytoplasm"/>
    <property type="evidence" value="ECO:0007669"/>
    <property type="project" value="UniProtKB-SubCell"/>
</dbReference>
<dbReference type="PANTHER" id="PTHR46111:SF1">
    <property type="entry name" value="RIBOSOMAL RNA SMALL SUBUNIT METHYLTRANSFERASE I"/>
    <property type="match status" value="1"/>
</dbReference>
<dbReference type="PROSITE" id="PS01296">
    <property type="entry name" value="RSMI"/>
    <property type="match status" value="1"/>
</dbReference>
<dbReference type="CDD" id="cd11648">
    <property type="entry name" value="RsmI"/>
    <property type="match status" value="1"/>
</dbReference>
<dbReference type="PIRSF" id="PIRSF005917">
    <property type="entry name" value="MTase_YraL"/>
    <property type="match status" value="1"/>
</dbReference>
<evidence type="ECO:0000313" key="9">
    <source>
        <dbReference type="EMBL" id="TDO96962.1"/>
    </source>
</evidence>
<dbReference type="RefSeq" id="WP_133504453.1">
    <property type="nucleotide sequence ID" value="NZ_SNXC01000013.1"/>
</dbReference>
<comment type="caution">
    <text evidence="9">The sequence shown here is derived from an EMBL/GenBank/DDBJ whole genome shotgun (WGS) entry which is preliminary data.</text>
</comment>
<dbReference type="EC" id="2.1.1.198" evidence="6"/>
<dbReference type="InterPro" id="IPR018063">
    <property type="entry name" value="SAM_MeTrfase_RsmI_CS"/>
</dbReference>
<evidence type="ECO:0000256" key="3">
    <source>
        <dbReference type="ARBA" id="ARBA00022603"/>
    </source>
</evidence>
<sequence>MVTQTTPDVRGSFYIVATPIGNLDDITARALKILESSDYIAAEDTRHSKKLLNHFGIETKLFSVHDHNERDKVDYIKSLLDDGKNVALVSDAGTPLISDPGYHVVNGLREANYPVVPVPGPSALITALCASGLPTDQFSFLGFLPAKSKARKDIVANWANVAGTVVFYESTHRIIDSVKDINEVHGDQVTLSLARELTKTFETFLHGTPSQILDVFALDSNQTRGEFVVMASLKKEDVNEEEAKANEMLDLLLPEVSVKKASEIVAKFLDLKKNQVYKLALEKSKND</sequence>
<comment type="catalytic activity">
    <reaction evidence="6">
        <text>cytidine(1402) in 16S rRNA + S-adenosyl-L-methionine = 2'-O-methylcytidine(1402) in 16S rRNA + S-adenosyl-L-homocysteine + H(+)</text>
        <dbReference type="Rhea" id="RHEA:42924"/>
        <dbReference type="Rhea" id="RHEA-COMP:10285"/>
        <dbReference type="Rhea" id="RHEA-COMP:10286"/>
        <dbReference type="ChEBI" id="CHEBI:15378"/>
        <dbReference type="ChEBI" id="CHEBI:57856"/>
        <dbReference type="ChEBI" id="CHEBI:59789"/>
        <dbReference type="ChEBI" id="CHEBI:74495"/>
        <dbReference type="ChEBI" id="CHEBI:82748"/>
        <dbReference type="EC" id="2.1.1.198"/>
    </reaction>
</comment>
<dbReference type="Gene3D" id="3.30.950.10">
    <property type="entry name" value="Methyltransferase, Cobalt-precorrin-4 Transmethylase, Domain 2"/>
    <property type="match status" value="1"/>
</dbReference>
<protein>
    <recommendedName>
        <fullName evidence="6">Ribosomal RNA small subunit methyltransferase I</fullName>
        <ecNumber evidence="6">2.1.1.198</ecNumber>
    </recommendedName>
    <alternativeName>
        <fullName evidence="6">16S rRNA 2'-O-ribose C1402 methyltransferase</fullName>
    </alternativeName>
    <alternativeName>
        <fullName evidence="6">rRNA (cytidine-2'-O-)-methyltransferase RsmI</fullName>
    </alternativeName>
</protein>
<comment type="similarity">
    <text evidence="6">Belongs to the methyltransferase superfamily. RsmI family.</text>
</comment>
<dbReference type="Gene3D" id="3.40.1010.10">
    <property type="entry name" value="Cobalt-precorrin-4 Transmethylase, Domain 1"/>
    <property type="match status" value="1"/>
</dbReference>
<keyword evidence="3 6" id="KW-0489">Methyltransferase</keyword>
<dbReference type="Pfam" id="PF00590">
    <property type="entry name" value="TP_methylase"/>
    <property type="match status" value="1"/>
</dbReference>
<dbReference type="FunFam" id="3.30.950.10:FF:000002">
    <property type="entry name" value="Ribosomal RNA small subunit methyltransferase I"/>
    <property type="match status" value="1"/>
</dbReference>
<organism evidence="9 10">
    <name type="scientific">Marinomonas balearica</name>
    <dbReference type="NCBI Taxonomy" id="491947"/>
    <lineage>
        <taxon>Bacteria</taxon>
        <taxon>Pseudomonadati</taxon>
        <taxon>Pseudomonadota</taxon>
        <taxon>Gammaproteobacteria</taxon>
        <taxon>Oceanospirillales</taxon>
        <taxon>Oceanospirillaceae</taxon>
        <taxon>Marinomonas</taxon>
    </lineage>
</organism>
<keyword evidence="4 6" id="KW-0808">Transferase</keyword>
<dbReference type="InterPro" id="IPR053910">
    <property type="entry name" value="RsmI_HTH"/>
</dbReference>
<evidence type="ECO:0000256" key="4">
    <source>
        <dbReference type="ARBA" id="ARBA00022679"/>
    </source>
</evidence>
<dbReference type="InterPro" id="IPR000878">
    <property type="entry name" value="4pyrrol_Mease"/>
</dbReference>
<evidence type="ECO:0000313" key="10">
    <source>
        <dbReference type="Proteomes" id="UP000294656"/>
    </source>
</evidence>
<dbReference type="EMBL" id="SNXC01000013">
    <property type="protein sequence ID" value="TDO96962.1"/>
    <property type="molecule type" value="Genomic_DNA"/>
</dbReference>
<gene>
    <name evidence="6" type="primary">rsmI</name>
    <name evidence="9" type="ORF">DFP79_2735</name>
</gene>
<dbReference type="Pfam" id="PF23016">
    <property type="entry name" value="RsmI_C"/>
    <property type="match status" value="1"/>
</dbReference>
<evidence type="ECO:0000256" key="5">
    <source>
        <dbReference type="ARBA" id="ARBA00022691"/>
    </source>
</evidence>
<comment type="subcellular location">
    <subcellularLocation>
        <location evidence="6">Cytoplasm</location>
    </subcellularLocation>
</comment>